<protein>
    <submittedName>
        <fullName evidence="5">Retrovirus-related Pol polyprotein from transposon RE1 (Retro element 1) (AtRE1)</fullName>
    </submittedName>
</protein>
<gene>
    <name evidence="3" type="ORF">C1SCF055_LOCUS33127</name>
</gene>
<feature type="region of interest" description="Disordered" evidence="1">
    <location>
        <begin position="1111"/>
        <end position="1184"/>
    </location>
</feature>
<feature type="transmembrane region" description="Helical" evidence="2">
    <location>
        <begin position="841"/>
        <end position="861"/>
    </location>
</feature>
<feature type="region of interest" description="Disordered" evidence="1">
    <location>
        <begin position="891"/>
        <end position="924"/>
    </location>
</feature>
<reference evidence="4" key="2">
    <citation type="submission" date="2024-04" db="EMBL/GenBank/DDBJ databases">
        <authorList>
            <person name="Chen Y."/>
            <person name="Shah S."/>
            <person name="Dougan E. K."/>
            <person name="Thang M."/>
            <person name="Chan C."/>
        </authorList>
    </citation>
    <scope>NUCLEOTIDE SEQUENCE [LARGE SCALE GENOMIC DNA]</scope>
</reference>
<proteinExistence type="predicted"/>
<evidence type="ECO:0000313" key="4">
    <source>
        <dbReference type="EMBL" id="CAL1160960.1"/>
    </source>
</evidence>
<feature type="compositionally biased region" description="Basic and acidic residues" evidence="1">
    <location>
        <begin position="1165"/>
        <end position="1181"/>
    </location>
</feature>
<dbReference type="EMBL" id="CAMXCT020004083">
    <property type="protein sequence ID" value="CAL1160960.1"/>
    <property type="molecule type" value="Genomic_DNA"/>
</dbReference>
<keyword evidence="2" id="KW-1133">Transmembrane helix</keyword>
<feature type="compositionally biased region" description="Acidic residues" evidence="1">
    <location>
        <begin position="893"/>
        <end position="907"/>
    </location>
</feature>
<dbReference type="Proteomes" id="UP001152797">
    <property type="component" value="Unassembled WGS sequence"/>
</dbReference>
<dbReference type="CDD" id="cd09272">
    <property type="entry name" value="RNase_HI_RT_Ty1"/>
    <property type="match status" value="1"/>
</dbReference>
<dbReference type="PANTHER" id="PTHR11439:SF467">
    <property type="entry name" value="INTEGRASE CATALYTIC DOMAIN-CONTAINING PROTEIN"/>
    <property type="match status" value="1"/>
</dbReference>
<feature type="region of interest" description="Disordered" evidence="1">
    <location>
        <begin position="1995"/>
        <end position="2102"/>
    </location>
</feature>
<feature type="compositionally biased region" description="Basic and acidic residues" evidence="1">
    <location>
        <begin position="1950"/>
        <end position="1960"/>
    </location>
</feature>
<dbReference type="EMBL" id="CAMXCT030004083">
    <property type="protein sequence ID" value="CAL4794897.1"/>
    <property type="molecule type" value="Genomic_DNA"/>
</dbReference>
<comment type="caution">
    <text evidence="3">The sequence shown here is derived from an EMBL/GenBank/DDBJ whole genome shotgun (WGS) entry which is preliminary data.</text>
</comment>
<sequence length="2102" mass="233355">MHVRAVNLGPSLANLGKGWVKLSDDVVAVRSRSLQHVDTTFAPTDALLWLRTTLVKFSDGTWQVEEFCQSISDLASRTTPLTVIKDVVEVITIAHTQVVSPEVLGFSVVEEPTSESASASSSSAPARMSSVLPLLPAAAPAQAVDPPANVPAADGEAELPEADRPDAGDPREVYVNGVKLDTNTPLRVIRGACESLGLSQRGGKGTCLERLWRHLELQELIAAQAAERELKGAQERACTWEYGLAALGSQLVAAKRIAGPQPSTPVPFAVAYADDHEALAVHGIPGTPEQDEGILLGPQTMLRRSLPPPPQAVAAEAGQEAHAGDVTMVETPQAVVPSTPLDSQGLDVPSTPRADISEHVHDALESDRPSKAPRILAIQGVDHEDEDPPIVLQTPDLDGLETYDYDLVDECEDGEDMLISENVSDLHMLCMSYTPLEPELSASELSKLDALADKMELDRLQAMGVLLPVESLMDQHTSSDSTSCFKKLSTRMVRSWRDKRINGERVWLRRSRYVAREFAWLTPERQDLFSPASSTLTVRLLPVLFLKLACKGFVLCAIDIGDAYLTVPQKVPTVVSYTDNDGKRVEFSLGRVLPGQRDGALLWHESITNFLWQEMGIGCCEAYPSLLRSECGACMMLLHVDDILCLCTQQFLSDVLRPTLERKYKVAIEVMQTPGDEITFLKRRHLFMDEFNMLIESHPKHIEHVLDLLNIRRHFQPKKTPAHPELDANDVTHELDAEQAGIYRSAVGPRELLLSAREKLRHMLLPVVGAMLFSFESCSQRVGSETYDRLTSETLIASSVNQLRATGLPTGTCKSLLRVLLVSALSPMADAMELSSKTSPIVVFLLTMLVIAVGVIFWLGLRVHRLQGSLNMKSTLLEVMKVLHDNLKLKDLEGEESEENSDDEMEESPNARHQRYQNAEDMSQVSDPDEWCEMHYGPRFDDSGVERELGEMHAALRTRLERLECEWDEAQVLNDLEAMHQLELQIMEVSAMLPRQRYPELDVSSNLTPWLVRHAAWLIARYHTRSRDGMTPYKLVTGGDYNHPVATLGEIVLGKVPSPKGKIQRRWIKGVWLGKLDRDDSNVLGTASGAIAVRSIRRLPKEGQISSELMAAMKGTPWQPRSSGWPRRRQSRSNNASGIRDCRSSAARARAERVSTALSGRGKRERANPGELKTGEADAKQPRQAGILQHLTTKEIWEKIQQWGNSEEPNNPTAIQRISNVTEFVDQMLDPEEVSKARKAQLRKLWERGAFTPIHRKDIPQGSQLFGHKWVDKCSRGTYKSRFTCADVKARYTQEQEAELDVFVPTPTPESHNVLEVYALMNKFYTRSLDIVAAFLIGRDRGAAQGKPVYVRAPIEWWDLFLEWLEEVNPADRQWYKDRFEEMCFRLDGNLYGRRTAGSVYRNELEEIVCSRVDPQRYAFVRGQKDPCIFRCTKTGIVLLHHVDDIRAAGPSEALAHLFEQELPRHCEVQAGELEKEGTAVEYLGRTKVRSEDAILTIPDEKHRQAVISAAGISARDRSEVPSKQLNLLETTPLSEEEAKRYRSAVGSAIYLSLDRRDIQYAVKEAARHMSQPRQCDMKAVKTLAAYLQTHPTVGRVVTCDPPSATGEWSIELYSDSDWAGCLESRRSTDCHVAVVCGAVVACTTQTQPGLPATSSPDAELRGVSRAAREAIYLRDLITLDFGQLCGKPRLWTDSSSAMQAAKRIGPGAKLRHLEVCEFYVQGAIQSKQLALGKVKGTLNCANFLTKHPKSGTEVKQALPGFGMYEARDGEDVLSSTERISVKVSTVTKQHAWKTPVPASVAWIENRKDRAGSTAPKTKGSVNYIKSLVILSQITAVRAQGQGSQWINPIVLYILALIGLLAIYVKLYQLGVLITDWLFPPEGENHLPEQPVQVEGAEVQLQLDSATVRLNITAYRDGRQLNISQTVNAPAAAPRQGSAESPQPQPAETPRQEELTPSRIERWSEEQWVQRGAESNMTLQELIEWRRREERLIHGQDPDSSQDEPGESTSHSADSPASERDVPPEREEPPERVAPPERAEPPISSSGPELLTGDPAIEREAPLDPFDGMSPNELQQWREAENRVLGIEGGSSSGGSPFSGHS</sequence>
<dbReference type="EMBL" id="CAMXCT010004083">
    <property type="protein sequence ID" value="CAI4007585.1"/>
    <property type="molecule type" value="Genomic_DNA"/>
</dbReference>
<evidence type="ECO:0000256" key="1">
    <source>
        <dbReference type="SAM" id="MobiDB-lite"/>
    </source>
</evidence>
<feature type="region of interest" description="Disordered" evidence="1">
    <location>
        <begin position="1928"/>
        <end position="1960"/>
    </location>
</feature>
<feature type="compositionally biased region" description="Low complexity" evidence="1">
    <location>
        <begin position="142"/>
        <end position="153"/>
    </location>
</feature>
<dbReference type="PANTHER" id="PTHR11439">
    <property type="entry name" value="GAG-POL-RELATED RETROTRANSPOSON"/>
    <property type="match status" value="1"/>
</dbReference>
<keyword evidence="6" id="KW-1185">Reference proteome</keyword>
<keyword evidence="2" id="KW-0472">Membrane</keyword>
<feature type="compositionally biased region" description="Basic and acidic residues" evidence="1">
    <location>
        <begin position="2017"/>
        <end position="2040"/>
    </location>
</feature>
<dbReference type="OrthoDB" id="448933at2759"/>
<feature type="region of interest" description="Disordered" evidence="1">
    <location>
        <begin position="142"/>
        <end position="171"/>
    </location>
</feature>
<feature type="compositionally biased region" description="Basic and acidic residues" evidence="1">
    <location>
        <begin position="161"/>
        <end position="171"/>
    </location>
</feature>
<keyword evidence="2" id="KW-0812">Transmembrane</keyword>
<name>A0A9P1GBU1_9DINO</name>
<evidence type="ECO:0000256" key="2">
    <source>
        <dbReference type="SAM" id="Phobius"/>
    </source>
</evidence>
<evidence type="ECO:0000313" key="3">
    <source>
        <dbReference type="EMBL" id="CAI4007585.1"/>
    </source>
</evidence>
<accession>A0A9P1GBU1</accession>
<organism evidence="3">
    <name type="scientific">Cladocopium goreaui</name>
    <dbReference type="NCBI Taxonomy" id="2562237"/>
    <lineage>
        <taxon>Eukaryota</taxon>
        <taxon>Sar</taxon>
        <taxon>Alveolata</taxon>
        <taxon>Dinophyceae</taxon>
        <taxon>Suessiales</taxon>
        <taxon>Symbiodiniaceae</taxon>
        <taxon>Cladocopium</taxon>
    </lineage>
</organism>
<evidence type="ECO:0000313" key="5">
    <source>
        <dbReference type="EMBL" id="CAL4794897.1"/>
    </source>
</evidence>
<evidence type="ECO:0000313" key="6">
    <source>
        <dbReference type="Proteomes" id="UP001152797"/>
    </source>
</evidence>
<reference evidence="3" key="1">
    <citation type="submission" date="2022-10" db="EMBL/GenBank/DDBJ databases">
        <authorList>
            <person name="Chen Y."/>
            <person name="Dougan E. K."/>
            <person name="Chan C."/>
            <person name="Rhodes N."/>
            <person name="Thang M."/>
        </authorList>
    </citation>
    <scope>NUCLEOTIDE SEQUENCE</scope>
</reference>